<keyword evidence="1" id="KW-0812">Transmembrane</keyword>
<keyword evidence="1" id="KW-1133">Transmembrane helix</keyword>
<keyword evidence="1" id="KW-0472">Membrane</keyword>
<evidence type="ECO:0000313" key="3">
    <source>
        <dbReference type="Proteomes" id="UP000678276"/>
    </source>
</evidence>
<keyword evidence="3" id="KW-1185">Reference proteome</keyword>
<accession>A0ABS4BFK3</accession>
<feature type="transmembrane region" description="Helical" evidence="1">
    <location>
        <begin position="12"/>
        <end position="36"/>
    </location>
</feature>
<feature type="transmembrane region" description="Helical" evidence="1">
    <location>
        <begin position="48"/>
        <end position="71"/>
    </location>
</feature>
<proteinExistence type="predicted"/>
<feature type="transmembrane region" description="Helical" evidence="1">
    <location>
        <begin position="107"/>
        <end position="128"/>
    </location>
</feature>
<dbReference type="Proteomes" id="UP000678276">
    <property type="component" value="Unassembled WGS sequence"/>
</dbReference>
<gene>
    <name evidence="2" type="ORF">J6595_08105</name>
</gene>
<evidence type="ECO:0000256" key="1">
    <source>
        <dbReference type="SAM" id="Phobius"/>
    </source>
</evidence>
<reference evidence="2 3" key="1">
    <citation type="submission" date="2021-04" db="EMBL/GenBank/DDBJ databases">
        <title>Whole genome sequence of Jiella sp. KSK16Y-1.</title>
        <authorList>
            <person name="Tuo L."/>
        </authorList>
    </citation>
    <scope>NUCLEOTIDE SEQUENCE [LARGE SCALE GENOMIC DNA]</scope>
    <source>
        <strain evidence="2 3">KSK16Y-1</strain>
    </source>
</reference>
<name>A0ABS4BFK3_9HYPH</name>
<organism evidence="2 3">
    <name type="scientific">Jiella mangrovi</name>
    <dbReference type="NCBI Taxonomy" id="2821407"/>
    <lineage>
        <taxon>Bacteria</taxon>
        <taxon>Pseudomonadati</taxon>
        <taxon>Pseudomonadota</taxon>
        <taxon>Alphaproteobacteria</taxon>
        <taxon>Hyphomicrobiales</taxon>
        <taxon>Aurantimonadaceae</taxon>
        <taxon>Jiella</taxon>
    </lineage>
</organism>
<comment type="caution">
    <text evidence="2">The sequence shown here is derived from an EMBL/GenBank/DDBJ whole genome shotgun (WGS) entry which is preliminary data.</text>
</comment>
<evidence type="ECO:0000313" key="2">
    <source>
        <dbReference type="EMBL" id="MBP0615540.1"/>
    </source>
</evidence>
<dbReference type="EMBL" id="JAGJCF010000004">
    <property type="protein sequence ID" value="MBP0615540.1"/>
    <property type="molecule type" value="Genomic_DNA"/>
</dbReference>
<dbReference type="RefSeq" id="WP_209593956.1">
    <property type="nucleotide sequence ID" value="NZ_JAGJCF010000004.1"/>
</dbReference>
<feature type="transmembrane region" description="Helical" evidence="1">
    <location>
        <begin position="77"/>
        <end position="95"/>
    </location>
</feature>
<sequence length="130" mass="13159">MDFALPTNSAGWLPFAAALVAVILGLAALFAPRLILAAIGLAPSAGKLDALAGSRASLGGFWIGVGLVGAALYDQPFVQLALGAGWLFSAFGRLVSLLTDGTTFRGLFYFCAELILAAAALAPALGFISS</sequence>
<protein>
    <submittedName>
        <fullName evidence="2">DUF4345 domain-containing protein</fullName>
    </submittedName>
</protein>